<feature type="transmembrane region" description="Helical" evidence="1">
    <location>
        <begin position="128"/>
        <end position="147"/>
    </location>
</feature>
<accession>A0A6P2QUZ1</accession>
<keyword evidence="1" id="KW-0472">Membrane</keyword>
<keyword evidence="1" id="KW-1133">Transmembrane helix</keyword>
<evidence type="ECO:0000256" key="1">
    <source>
        <dbReference type="SAM" id="Phobius"/>
    </source>
</evidence>
<proteinExistence type="predicted"/>
<protein>
    <submittedName>
        <fullName evidence="2">Uncharacterized protein</fullName>
    </submittedName>
</protein>
<dbReference type="AlphaFoldDB" id="A0A6P2QUZ1"/>
<dbReference type="EMBL" id="CABVPP010000076">
    <property type="protein sequence ID" value="VWC26032.1"/>
    <property type="molecule type" value="Genomic_DNA"/>
</dbReference>
<reference evidence="2 3" key="1">
    <citation type="submission" date="2019-09" db="EMBL/GenBank/DDBJ databases">
        <authorList>
            <person name="Depoorter E."/>
        </authorList>
    </citation>
    <scope>NUCLEOTIDE SEQUENCE [LARGE SCALE GENOMIC DNA]</scope>
    <source>
        <strain evidence="2">LMG 26883</strain>
    </source>
</reference>
<gene>
    <name evidence="2" type="ORF">BPS26883_06133</name>
</gene>
<keyword evidence="1" id="KW-0812">Transmembrane</keyword>
<name>A0A6P2QUZ1_9BURK</name>
<sequence length="335" mass="36038">MARKSDLVERAEEWAGCYTIYACRFASGLTKVGLSSDLPKRIASHWGHGLTGLQSFHACEASSEAHMRDAERAAHALWGRPINQKDSREVFETRGTAADDLKRLQRAIDDTSPAGWKRRVRRRWWGRLARRVLFLIVVVAIILVAVGRRPRPDVHQQAAPAVPESTSMPVQDGEVLAPTQADRLTAAKALIDARIAEANIECSESGSGPLSVHINFDAIGAATSIELVRSSGDLNFDSCKLDTIRKATRRLLYMNGRPFEGDVIYTINGAASTIEAASASPAPAVAPESGLSLEAEQFVATHIVTADCDSRASCLVLYAKTIAAANAAQPASAAP</sequence>
<evidence type="ECO:0000313" key="2">
    <source>
        <dbReference type="EMBL" id="VWC26032.1"/>
    </source>
</evidence>
<organism evidence="2 3">
    <name type="scientific">Burkholderia pseudomultivorans</name>
    <dbReference type="NCBI Taxonomy" id="1207504"/>
    <lineage>
        <taxon>Bacteria</taxon>
        <taxon>Pseudomonadati</taxon>
        <taxon>Pseudomonadota</taxon>
        <taxon>Betaproteobacteria</taxon>
        <taxon>Burkholderiales</taxon>
        <taxon>Burkholderiaceae</taxon>
        <taxon>Burkholderia</taxon>
        <taxon>Burkholderia cepacia complex</taxon>
    </lineage>
</organism>
<evidence type="ECO:0000313" key="3">
    <source>
        <dbReference type="Proteomes" id="UP000494162"/>
    </source>
</evidence>
<dbReference type="Proteomes" id="UP000494162">
    <property type="component" value="Unassembled WGS sequence"/>
</dbReference>